<keyword evidence="2" id="KW-1185">Reference proteome</keyword>
<gene>
    <name evidence="1" type="ORF">AFUS01_LOCUS32487</name>
</gene>
<dbReference type="Proteomes" id="UP000708208">
    <property type="component" value="Unassembled WGS sequence"/>
</dbReference>
<evidence type="ECO:0000313" key="1">
    <source>
        <dbReference type="EMBL" id="CAG7822204.1"/>
    </source>
</evidence>
<evidence type="ECO:0000313" key="2">
    <source>
        <dbReference type="Proteomes" id="UP000708208"/>
    </source>
</evidence>
<sequence>AVPLNFLTNSYYGLLDYTQPLTLLTQVLLRN</sequence>
<dbReference type="AlphaFoldDB" id="A0A8J2KS82"/>
<accession>A0A8J2KS82</accession>
<proteinExistence type="predicted"/>
<name>A0A8J2KS82_9HEXA</name>
<comment type="caution">
    <text evidence="1">The sequence shown here is derived from an EMBL/GenBank/DDBJ whole genome shotgun (WGS) entry which is preliminary data.</text>
</comment>
<organism evidence="1 2">
    <name type="scientific">Allacma fusca</name>
    <dbReference type="NCBI Taxonomy" id="39272"/>
    <lineage>
        <taxon>Eukaryota</taxon>
        <taxon>Metazoa</taxon>
        <taxon>Ecdysozoa</taxon>
        <taxon>Arthropoda</taxon>
        <taxon>Hexapoda</taxon>
        <taxon>Collembola</taxon>
        <taxon>Symphypleona</taxon>
        <taxon>Sminthuridae</taxon>
        <taxon>Allacma</taxon>
    </lineage>
</organism>
<protein>
    <submittedName>
        <fullName evidence="1">Uncharacterized protein</fullName>
    </submittedName>
</protein>
<feature type="non-terminal residue" evidence="1">
    <location>
        <position position="1"/>
    </location>
</feature>
<dbReference type="EMBL" id="CAJVCH010525699">
    <property type="protein sequence ID" value="CAG7822204.1"/>
    <property type="molecule type" value="Genomic_DNA"/>
</dbReference>
<reference evidence="1" key="1">
    <citation type="submission" date="2021-06" db="EMBL/GenBank/DDBJ databases">
        <authorList>
            <person name="Hodson N. C."/>
            <person name="Mongue J. A."/>
            <person name="Jaron S. K."/>
        </authorList>
    </citation>
    <scope>NUCLEOTIDE SEQUENCE</scope>
</reference>